<dbReference type="SUPFAM" id="SSF56801">
    <property type="entry name" value="Acetyl-CoA synthetase-like"/>
    <property type="match status" value="1"/>
</dbReference>
<dbReference type="Proteomes" id="UP000516028">
    <property type="component" value="Chromosome"/>
</dbReference>
<dbReference type="EMBL" id="CP060783">
    <property type="protein sequence ID" value="QNP49309.1"/>
    <property type="molecule type" value="Genomic_DNA"/>
</dbReference>
<dbReference type="RefSeq" id="WP_187724901.1">
    <property type="nucleotide sequence ID" value="NZ_CP060783.1"/>
</dbReference>
<dbReference type="Pfam" id="PF04443">
    <property type="entry name" value="LuxE"/>
    <property type="match status" value="1"/>
</dbReference>
<dbReference type="InterPro" id="IPR042099">
    <property type="entry name" value="ANL_N_sf"/>
</dbReference>
<name>A0A7H0GLZ3_9BURK</name>
<protein>
    <submittedName>
        <fullName evidence="2">Long-chain fatty acid--CoA ligase</fullName>
    </submittedName>
</protein>
<evidence type="ECO:0000313" key="2">
    <source>
        <dbReference type="EMBL" id="QNP49309.1"/>
    </source>
</evidence>
<dbReference type="AlphaFoldDB" id="A0A7H0GLZ3"/>
<evidence type="ECO:0000259" key="1">
    <source>
        <dbReference type="Pfam" id="PF04443"/>
    </source>
</evidence>
<sequence>MDDTPAALVSDLLAFIRMDAAEPSIDDLFDQLAMRLFAHQHASNLPFRSFCQRRGATPRNVKSWRDIPAVPIDAFKATELRSQPASDGERVFMTSGTTRRAARGRHFHPRLDVYDLSMTRNFAQRFMRGVERMPMGILFPDEQAMPHSSLAHYLALAKSEFGTGESRYFLSPEGVDVDGLCAALESAESSGTPYALLGASFSLVHVMDALRAARRSFCLPTGSRILDTGGYKGQSRELPLAEFYAELSQLLGVPRAYCINMYGMTELSTQFYDDGNAVLPSVKSGPHWIRSRLVDPVTGSDVPSGERGILVHCDLANYNSVTTILTEDVGQWAEGGFQLLGRAQGAAAKGCSLAVEEFVKASAI</sequence>
<evidence type="ECO:0000313" key="3">
    <source>
        <dbReference type="Proteomes" id="UP000516028"/>
    </source>
</evidence>
<gene>
    <name evidence="2" type="ORF">H9K75_04390</name>
</gene>
<organism evidence="2 3">
    <name type="scientific">Diaphorobacter aerolatus</name>
    <dbReference type="NCBI Taxonomy" id="1288495"/>
    <lineage>
        <taxon>Bacteria</taxon>
        <taxon>Pseudomonadati</taxon>
        <taxon>Pseudomonadota</taxon>
        <taxon>Betaproteobacteria</taxon>
        <taxon>Burkholderiales</taxon>
        <taxon>Comamonadaceae</taxon>
        <taxon>Diaphorobacter</taxon>
    </lineage>
</organism>
<dbReference type="GO" id="GO:0047474">
    <property type="term" value="F:long-chain fatty acid--protein ligase activity"/>
    <property type="evidence" value="ECO:0007669"/>
    <property type="project" value="InterPro"/>
</dbReference>
<dbReference type="Gene3D" id="3.40.50.12780">
    <property type="entry name" value="N-terminal domain of ligase-like"/>
    <property type="match status" value="1"/>
</dbReference>
<dbReference type="InterPro" id="IPR007534">
    <property type="entry name" value="LuxE"/>
</dbReference>
<accession>A0A7H0GLZ3</accession>
<keyword evidence="3" id="KW-1185">Reference proteome</keyword>
<dbReference type="GO" id="GO:0008218">
    <property type="term" value="P:bioluminescence"/>
    <property type="evidence" value="ECO:0007669"/>
    <property type="project" value="InterPro"/>
</dbReference>
<feature type="domain" description="Acyl-protein synthetase LuxE" evidence="1">
    <location>
        <begin position="26"/>
        <end position="357"/>
    </location>
</feature>
<proteinExistence type="predicted"/>
<dbReference type="KEGG" id="daer:H9K75_04390"/>
<reference evidence="2 3" key="1">
    <citation type="submission" date="2020-08" db="EMBL/GenBank/DDBJ databases">
        <title>Genome sequence of Diaphorobacter aerolatus KACC 16536T.</title>
        <authorList>
            <person name="Hyun D.-W."/>
            <person name="Bae J.-W."/>
        </authorList>
    </citation>
    <scope>NUCLEOTIDE SEQUENCE [LARGE SCALE GENOMIC DNA]</scope>
    <source>
        <strain evidence="2 3">KACC 16536</strain>
    </source>
</reference>
<keyword evidence="2" id="KW-0436">Ligase</keyword>